<dbReference type="InterPro" id="IPR047817">
    <property type="entry name" value="ABC2_TM_bact-type"/>
</dbReference>
<dbReference type="AlphaFoldDB" id="A0A518BZ38"/>
<keyword evidence="12" id="KW-1185">Reference proteome</keyword>
<keyword evidence="8 9" id="KW-0472">Membrane</keyword>
<keyword evidence="7 9" id="KW-1133">Transmembrane helix</keyword>
<dbReference type="EMBL" id="CP036280">
    <property type="protein sequence ID" value="QDU72224.1"/>
    <property type="molecule type" value="Genomic_DNA"/>
</dbReference>
<dbReference type="GO" id="GO:0140359">
    <property type="term" value="F:ABC-type transporter activity"/>
    <property type="evidence" value="ECO:0007669"/>
    <property type="project" value="InterPro"/>
</dbReference>
<evidence type="ECO:0000256" key="4">
    <source>
        <dbReference type="ARBA" id="ARBA00022475"/>
    </source>
</evidence>
<evidence type="ECO:0000313" key="12">
    <source>
        <dbReference type="Proteomes" id="UP000320386"/>
    </source>
</evidence>
<feature type="transmembrane region" description="Helical" evidence="9">
    <location>
        <begin position="136"/>
        <end position="166"/>
    </location>
</feature>
<feature type="domain" description="ABC transmembrane type-2" evidence="10">
    <location>
        <begin position="61"/>
        <end position="282"/>
    </location>
</feature>
<name>A0A518BZ38_9BACT</name>
<keyword evidence="3 9" id="KW-0813">Transport</keyword>
<dbReference type="KEGG" id="mcad:Pan265_20880"/>
<evidence type="ECO:0000256" key="8">
    <source>
        <dbReference type="ARBA" id="ARBA00023136"/>
    </source>
</evidence>
<feature type="transmembrane region" description="Helical" evidence="9">
    <location>
        <begin position="172"/>
        <end position="199"/>
    </location>
</feature>
<evidence type="ECO:0000256" key="9">
    <source>
        <dbReference type="RuleBase" id="RU361157"/>
    </source>
</evidence>
<dbReference type="PANTHER" id="PTHR30413:SF8">
    <property type="entry name" value="TRANSPORT PERMEASE PROTEIN"/>
    <property type="match status" value="1"/>
</dbReference>
<feature type="transmembrane region" description="Helical" evidence="9">
    <location>
        <begin position="206"/>
        <end position="227"/>
    </location>
</feature>
<dbReference type="PROSITE" id="PS51012">
    <property type="entry name" value="ABC_TM2"/>
    <property type="match status" value="1"/>
</dbReference>
<dbReference type="InterPro" id="IPR013525">
    <property type="entry name" value="ABC2_TM"/>
</dbReference>
<dbReference type="PANTHER" id="PTHR30413">
    <property type="entry name" value="INNER MEMBRANE TRANSPORT PERMEASE"/>
    <property type="match status" value="1"/>
</dbReference>
<dbReference type="RefSeq" id="WP_236254350.1">
    <property type="nucleotide sequence ID" value="NZ_CP036280.1"/>
</dbReference>
<sequence>MSTVSTHPDRALHGGKGEAITRIGPGLALQSLSPAVLWRYRELAWSLAKRDFSVRYRQTCLGTLWAVIQPLVSMVVLHVFFGKAMGLEDRVGGVAYPIFLFAGLLPWNLFTTTITSSTQSLIANQHILTKVYFPRILLPISAATVPLVDFALALVVLFGLMVFLGVSFSVSLLALPVALLGALLSAVGVGLALSALTVWYRDTRHALPFVMQTWFFMTPVLYPPAILPEGYRWLLMLNPMTGVIDAFRAAILDQPMTMSTLMMPVAIGSLLMVVGAVIFTRAERSFADVI</sequence>
<evidence type="ECO:0000256" key="6">
    <source>
        <dbReference type="ARBA" id="ARBA00022692"/>
    </source>
</evidence>
<feature type="transmembrane region" description="Helical" evidence="9">
    <location>
        <begin position="59"/>
        <end position="81"/>
    </location>
</feature>
<keyword evidence="5" id="KW-0997">Cell inner membrane</keyword>
<evidence type="ECO:0000256" key="2">
    <source>
        <dbReference type="ARBA" id="ARBA00007783"/>
    </source>
</evidence>
<evidence type="ECO:0000256" key="3">
    <source>
        <dbReference type="ARBA" id="ARBA00022448"/>
    </source>
</evidence>
<evidence type="ECO:0000259" key="10">
    <source>
        <dbReference type="PROSITE" id="PS51012"/>
    </source>
</evidence>
<accession>A0A518BZ38</accession>
<feature type="transmembrane region" description="Helical" evidence="9">
    <location>
        <begin position="261"/>
        <end position="280"/>
    </location>
</feature>
<evidence type="ECO:0000256" key="1">
    <source>
        <dbReference type="ARBA" id="ARBA00004429"/>
    </source>
</evidence>
<evidence type="ECO:0000313" key="11">
    <source>
        <dbReference type="EMBL" id="QDU72224.1"/>
    </source>
</evidence>
<proteinExistence type="inferred from homology"/>
<keyword evidence="4 9" id="KW-1003">Cell membrane</keyword>
<gene>
    <name evidence="11" type="primary">tagG</name>
    <name evidence="11" type="ORF">Pan265_20880</name>
</gene>
<evidence type="ECO:0000256" key="7">
    <source>
        <dbReference type="ARBA" id="ARBA00022989"/>
    </source>
</evidence>
<dbReference type="GO" id="GO:0015920">
    <property type="term" value="P:lipopolysaccharide transport"/>
    <property type="evidence" value="ECO:0007669"/>
    <property type="project" value="TreeGrafter"/>
</dbReference>
<organism evidence="11 12">
    <name type="scientific">Mucisphaera calidilacus</name>
    <dbReference type="NCBI Taxonomy" id="2527982"/>
    <lineage>
        <taxon>Bacteria</taxon>
        <taxon>Pseudomonadati</taxon>
        <taxon>Planctomycetota</taxon>
        <taxon>Phycisphaerae</taxon>
        <taxon>Phycisphaerales</taxon>
        <taxon>Phycisphaeraceae</taxon>
        <taxon>Mucisphaera</taxon>
    </lineage>
</organism>
<dbReference type="Proteomes" id="UP000320386">
    <property type="component" value="Chromosome"/>
</dbReference>
<dbReference type="GO" id="GO:0005886">
    <property type="term" value="C:plasma membrane"/>
    <property type="evidence" value="ECO:0007669"/>
    <property type="project" value="UniProtKB-SubCell"/>
</dbReference>
<evidence type="ECO:0000256" key="5">
    <source>
        <dbReference type="ARBA" id="ARBA00022519"/>
    </source>
</evidence>
<feature type="transmembrane region" description="Helical" evidence="9">
    <location>
        <begin position="93"/>
        <end position="115"/>
    </location>
</feature>
<reference evidence="11 12" key="1">
    <citation type="submission" date="2019-02" db="EMBL/GenBank/DDBJ databases">
        <title>Deep-cultivation of Planctomycetes and their phenomic and genomic characterization uncovers novel biology.</title>
        <authorList>
            <person name="Wiegand S."/>
            <person name="Jogler M."/>
            <person name="Boedeker C."/>
            <person name="Pinto D."/>
            <person name="Vollmers J."/>
            <person name="Rivas-Marin E."/>
            <person name="Kohn T."/>
            <person name="Peeters S.H."/>
            <person name="Heuer A."/>
            <person name="Rast P."/>
            <person name="Oberbeckmann S."/>
            <person name="Bunk B."/>
            <person name="Jeske O."/>
            <person name="Meyerdierks A."/>
            <person name="Storesund J.E."/>
            <person name="Kallscheuer N."/>
            <person name="Luecker S."/>
            <person name="Lage O.M."/>
            <person name="Pohl T."/>
            <person name="Merkel B.J."/>
            <person name="Hornburger P."/>
            <person name="Mueller R.-W."/>
            <person name="Bruemmer F."/>
            <person name="Labrenz M."/>
            <person name="Spormann A.M."/>
            <person name="Op den Camp H."/>
            <person name="Overmann J."/>
            <person name="Amann R."/>
            <person name="Jetten M.S.M."/>
            <person name="Mascher T."/>
            <person name="Medema M.H."/>
            <person name="Devos D.P."/>
            <person name="Kaster A.-K."/>
            <person name="Ovreas L."/>
            <person name="Rohde M."/>
            <person name="Galperin M.Y."/>
            <person name="Jogler C."/>
        </authorList>
    </citation>
    <scope>NUCLEOTIDE SEQUENCE [LARGE SCALE GENOMIC DNA]</scope>
    <source>
        <strain evidence="11 12">Pan265</strain>
    </source>
</reference>
<keyword evidence="6 9" id="KW-0812">Transmembrane</keyword>
<dbReference type="Pfam" id="PF01061">
    <property type="entry name" value="ABC2_membrane"/>
    <property type="match status" value="1"/>
</dbReference>
<comment type="similarity">
    <text evidence="2 9">Belongs to the ABC-2 integral membrane protein family.</text>
</comment>
<protein>
    <recommendedName>
        <fullName evidence="9">Transport permease protein</fullName>
    </recommendedName>
</protein>
<comment type="subcellular location">
    <subcellularLocation>
        <location evidence="1">Cell inner membrane</location>
        <topology evidence="1">Multi-pass membrane protein</topology>
    </subcellularLocation>
    <subcellularLocation>
        <location evidence="9">Cell membrane</location>
        <topology evidence="9">Multi-pass membrane protein</topology>
    </subcellularLocation>
</comment>